<proteinExistence type="predicted"/>
<feature type="region of interest" description="Disordered" evidence="1">
    <location>
        <begin position="1"/>
        <end position="72"/>
    </location>
</feature>
<name>A0AAN8JZC0_PATCE</name>
<feature type="region of interest" description="Disordered" evidence="1">
    <location>
        <begin position="84"/>
        <end position="113"/>
    </location>
</feature>
<evidence type="ECO:0000313" key="3">
    <source>
        <dbReference type="Proteomes" id="UP001347796"/>
    </source>
</evidence>
<gene>
    <name evidence="2" type="ORF">SNE40_009785</name>
</gene>
<feature type="compositionally biased region" description="Basic and acidic residues" evidence="1">
    <location>
        <begin position="22"/>
        <end position="54"/>
    </location>
</feature>
<reference evidence="2 3" key="1">
    <citation type="submission" date="2024-01" db="EMBL/GenBank/DDBJ databases">
        <title>The genome of the rayed Mediterranean limpet Patella caerulea (Linnaeus, 1758).</title>
        <authorList>
            <person name="Anh-Thu Weber A."/>
            <person name="Halstead-Nussloch G."/>
        </authorList>
    </citation>
    <scope>NUCLEOTIDE SEQUENCE [LARGE SCALE GENOMIC DNA]</scope>
    <source>
        <strain evidence="2">AATW-2023a</strain>
        <tissue evidence="2">Whole specimen</tissue>
    </source>
</reference>
<protein>
    <submittedName>
        <fullName evidence="2">Uncharacterized protein</fullName>
    </submittedName>
</protein>
<accession>A0AAN8JZC0</accession>
<organism evidence="2 3">
    <name type="scientific">Patella caerulea</name>
    <name type="common">Rayed Mediterranean limpet</name>
    <dbReference type="NCBI Taxonomy" id="87958"/>
    <lineage>
        <taxon>Eukaryota</taxon>
        <taxon>Metazoa</taxon>
        <taxon>Spiralia</taxon>
        <taxon>Lophotrochozoa</taxon>
        <taxon>Mollusca</taxon>
        <taxon>Gastropoda</taxon>
        <taxon>Patellogastropoda</taxon>
        <taxon>Patelloidea</taxon>
        <taxon>Patellidae</taxon>
        <taxon>Patella</taxon>
    </lineage>
</organism>
<dbReference type="AlphaFoldDB" id="A0AAN8JZC0"/>
<dbReference type="EMBL" id="JAZGQO010000007">
    <property type="protein sequence ID" value="KAK6182014.1"/>
    <property type="molecule type" value="Genomic_DNA"/>
</dbReference>
<comment type="caution">
    <text evidence="2">The sequence shown here is derived from an EMBL/GenBank/DDBJ whole genome shotgun (WGS) entry which is preliminary data.</text>
</comment>
<evidence type="ECO:0000256" key="1">
    <source>
        <dbReference type="SAM" id="MobiDB-lite"/>
    </source>
</evidence>
<evidence type="ECO:0000313" key="2">
    <source>
        <dbReference type="EMBL" id="KAK6182014.1"/>
    </source>
</evidence>
<dbReference type="Proteomes" id="UP001347796">
    <property type="component" value="Unassembled WGS sequence"/>
</dbReference>
<keyword evidence="3" id="KW-1185">Reference proteome</keyword>
<sequence length="237" mass="26482">MPLTNAERQRKWREKQTQCNERGYKKKDMERKAAKRAELRKDEEKYSKYLEADRKRKQKKSQNRHTISTGSGIQLNTEAVSFCDKSTPGQSLTAPECTPGPSTSTLQHESSKDIRENLAQCTVRTGPAISQSLSAIQLHVPYRSRESFGKGVKRALCALPHSPRKKIAVLSKVVSDLSPSSRASVIKHPVSAPAGRKPKLSSNIRQSIVEFLESPNISYTCPGRKDQLYCGKDKDGN</sequence>